<gene>
    <name evidence="7" type="ORF">EGW08_007093</name>
</gene>
<dbReference type="OrthoDB" id="9990906at2759"/>
<dbReference type="Gene3D" id="1.20.1070.10">
    <property type="entry name" value="Rhodopsin 7-helix transmembrane proteins"/>
    <property type="match status" value="1"/>
</dbReference>
<feature type="domain" description="G-protein coupled receptors family 1 profile" evidence="6">
    <location>
        <begin position="61"/>
        <end position="200"/>
    </location>
</feature>
<feature type="transmembrane region" description="Helical" evidence="5">
    <location>
        <begin position="46"/>
        <end position="69"/>
    </location>
</feature>
<sequence length="447" mass="49572">MASAAALGDTQAVLGNLSNSTDNAPGNEVRGSDPERTIFVEILKQIYLYNLPILCVTGMLGNALAFLVFASKAFRHTSCSWYLAARAVSDGGFLLATFLMWASDASKRGYFHTDVLCQLLVFFPYLFGFLSVWLTVVVTVENYIRICKPFTVHKYCQVALAKRVILGLTLAGLLLYNYPLWTSKVFVERGYSNNITHVWCRADGGFAEILRWRAAEVGDAPERNGMTTSQNGRATRWCSANDLRRTDVNGGPLQPTFARRRHPDDDDDVSNKLYIANYLIMYYSSFAVNLVIYLIFGDNFRKKVWGVFLSCCHIPGLRASLTSKGCAGCCGNGHTKSTVQLEMVDQRGEEMAKLVVPPSPSTVCVLASSDSSNANRQFQVKVGYSLSDSFKNGPGVLQGSFLTPILFGIQINSITETLKNNVNCSLYADDIDFYYRAFSIPTMERQL</sequence>
<evidence type="ECO:0000256" key="3">
    <source>
        <dbReference type="ARBA" id="ARBA00022989"/>
    </source>
</evidence>
<dbReference type="InterPro" id="IPR000276">
    <property type="entry name" value="GPCR_Rhodpsn"/>
</dbReference>
<dbReference type="Proteomes" id="UP000271974">
    <property type="component" value="Unassembled WGS sequence"/>
</dbReference>
<evidence type="ECO:0000313" key="8">
    <source>
        <dbReference type="Proteomes" id="UP000271974"/>
    </source>
</evidence>
<reference evidence="7 8" key="1">
    <citation type="submission" date="2019-01" db="EMBL/GenBank/DDBJ databases">
        <title>A draft genome assembly of the solar-powered sea slug Elysia chlorotica.</title>
        <authorList>
            <person name="Cai H."/>
            <person name="Li Q."/>
            <person name="Fang X."/>
            <person name="Li J."/>
            <person name="Curtis N.E."/>
            <person name="Altenburger A."/>
            <person name="Shibata T."/>
            <person name="Feng M."/>
            <person name="Maeda T."/>
            <person name="Schwartz J.A."/>
            <person name="Shigenobu S."/>
            <person name="Lundholm N."/>
            <person name="Nishiyama T."/>
            <person name="Yang H."/>
            <person name="Hasebe M."/>
            <person name="Li S."/>
            <person name="Pierce S.K."/>
            <person name="Wang J."/>
        </authorList>
    </citation>
    <scope>NUCLEOTIDE SEQUENCE [LARGE SCALE GENOMIC DNA]</scope>
    <source>
        <strain evidence="7">EC2010</strain>
        <tissue evidence="7">Whole organism of an adult</tissue>
    </source>
</reference>
<keyword evidence="4 5" id="KW-0472">Membrane</keyword>
<evidence type="ECO:0000256" key="4">
    <source>
        <dbReference type="ARBA" id="ARBA00023136"/>
    </source>
</evidence>
<feature type="transmembrane region" description="Helical" evidence="5">
    <location>
        <begin position="122"/>
        <end position="144"/>
    </location>
</feature>
<dbReference type="EMBL" id="RQTK01000180">
    <property type="protein sequence ID" value="RUS85129.1"/>
    <property type="molecule type" value="Genomic_DNA"/>
</dbReference>
<dbReference type="Pfam" id="PF00001">
    <property type="entry name" value="7tm_1"/>
    <property type="match status" value="1"/>
</dbReference>
<comment type="subcellular location">
    <subcellularLocation>
        <location evidence="1">Membrane</location>
    </subcellularLocation>
</comment>
<feature type="transmembrane region" description="Helical" evidence="5">
    <location>
        <begin position="81"/>
        <end position="102"/>
    </location>
</feature>
<evidence type="ECO:0000256" key="1">
    <source>
        <dbReference type="ARBA" id="ARBA00004370"/>
    </source>
</evidence>
<comment type="caution">
    <text evidence="7">The sequence shown here is derived from an EMBL/GenBank/DDBJ whole genome shotgun (WGS) entry which is preliminary data.</text>
</comment>
<proteinExistence type="predicted"/>
<dbReference type="GO" id="GO:0016020">
    <property type="term" value="C:membrane"/>
    <property type="evidence" value="ECO:0007669"/>
    <property type="project" value="UniProtKB-SubCell"/>
</dbReference>
<evidence type="ECO:0000256" key="2">
    <source>
        <dbReference type="ARBA" id="ARBA00022692"/>
    </source>
</evidence>
<keyword evidence="2 5" id="KW-0812">Transmembrane</keyword>
<evidence type="ECO:0000313" key="7">
    <source>
        <dbReference type="EMBL" id="RUS85129.1"/>
    </source>
</evidence>
<keyword evidence="8" id="KW-1185">Reference proteome</keyword>
<protein>
    <recommendedName>
        <fullName evidence="6">G-protein coupled receptors family 1 profile domain-containing protein</fullName>
    </recommendedName>
</protein>
<dbReference type="PRINTS" id="PR00237">
    <property type="entry name" value="GPCRRHODOPSN"/>
</dbReference>
<dbReference type="PROSITE" id="PS50262">
    <property type="entry name" value="G_PROTEIN_RECEP_F1_2"/>
    <property type="match status" value="1"/>
</dbReference>
<dbReference type="SUPFAM" id="SSF81321">
    <property type="entry name" value="Family A G protein-coupled receptor-like"/>
    <property type="match status" value="1"/>
</dbReference>
<organism evidence="7 8">
    <name type="scientific">Elysia chlorotica</name>
    <name type="common">Eastern emerald elysia</name>
    <name type="synonym">Sea slug</name>
    <dbReference type="NCBI Taxonomy" id="188477"/>
    <lineage>
        <taxon>Eukaryota</taxon>
        <taxon>Metazoa</taxon>
        <taxon>Spiralia</taxon>
        <taxon>Lophotrochozoa</taxon>
        <taxon>Mollusca</taxon>
        <taxon>Gastropoda</taxon>
        <taxon>Heterobranchia</taxon>
        <taxon>Euthyneura</taxon>
        <taxon>Panpulmonata</taxon>
        <taxon>Sacoglossa</taxon>
        <taxon>Placobranchoidea</taxon>
        <taxon>Plakobranchidae</taxon>
        <taxon>Elysia</taxon>
    </lineage>
</organism>
<dbReference type="PANTHER" id="PTHR46641">
    <property type="entry name" value="FMRFAMIDE RECEPTOR-RELATED"/>
    <property type="match status" value="1"/>
</dbReference>
<dbReference type="PANTHER" id="PTHR46641:SF25">
    <property type="entry name" value="CNMAMIDE RECEPTOR-RELATED"/>
    <property type="match status" value="1"/>
</dbReference>
<name>A0A3S0ZSZ3_ELYCH</name>
<dbReference type="AlphaFoldDB" id="A0A3S0ZSZ3"/>
<accession>A0A3S0ZSZ3</accession>
<keyword evidence="3 5" id="KW-1133">Transmembrane helix</keyword>
<dbReference type="InterPro" id="IPR017452">
    <property type="entry name" value="GPCR_Rhodpsn_7TM"/>
</dbReference>
<evidence type="ECO:0000256" key="5">
    <source>
        <dbReference type="SAM" id="Phobius"/>
    </source>
</evidence>
<feature type="transmembrane region" description="Helical" evidence="5">
    <location>
        <begin position="164"/>
        <end position="181"/>
    </location>
</feature>
<feature type="transmembrane region" description="Helical" evidence="5">
    <location>
        <begin position="275"/>
        <end position="296"/>
    </location>
</feature>
<dbReference type="InterPro" id="IPR052954">
    <property type="entry name" value="GPCR-Ligand_Int"/>
</dbReference>
<dbReference type="GO" id="GO:0004930">
    <property type="term" value="F:G protein-coupled receptor activity"/>
    <property type="evidence" value="ECO:0007669"/>
    <property type="project" value="InterPro"/>
</dbReference>
<evidence type="ECO:0000259" key="6">
    <source>
        <dbReference type="PROSITE" id="PS50262"/>
    </source>
</evidence>
<dbReference type="STRING" id="188477.A0A3S0ZSZ3"/>